<keyword evidence="1" id="KW-0472">Membrane</keyword>
<proteinExistence type="predicted"/>
<comment type="caution">
    <text evidence="2">The sequence shown here is derived from an EMBL/GenBank/DDBJ whole genome shotgun (WGS) entry which is preliminary data.</text>
</comment>
<reference evidence="2 3" key="1">
    <citation type="submission" date="2020-12" db="EMBL/GenBank/DDBJ databases">
        <title>Geomonas sp. Red421, isolated from paddy soil.</title>
        <authorList>
            <person name="Xu Z."/>
            <person name="Zhang Z."/>
            <person name="Masuda Y."/>
            <person name="Itoh H."/>
            <person name="Senoo K."/>
        </authorList>
    </citation>
    <scope>NUCLEOTIDE SEQUENCE [LARGE SCALE GENOMIC DNA]</scope>
    <source>
        <strain evidence="2 3">Red421</strain>
    </source>
</reference>
<evidence type="ECO:0008006" key="4">
    <source>
        <dbReference type="Google" id="ProtNLM"/>
    </source>
</evidence>
<feature type="transmembrane region" description="Helical" evidence="1">
    <location>
        <begin position="339"/>
        <end position="358"/>
    </location>
</feature>
<feature type="transmembrane region" description="Helical" evidence="1">
    <location>
        <begin position="12"/>
        <end position="29"/>
    </location>
</feature>
<feature type="transmembrane region" description="Helical" evidence="1">
    <location>
        <begin position="99"/>
        <end position="125"/>
    </location>
</feature>
<name>A0ABS0YGQ5_9BACT</name>
<evidence type="ECO:0000256" key="1">
    <source>
        <dbReference type="SAM" id="Phobius"/>
    </source>
</evidence>
<feature type="transmembrane region" description="Helical" evidence="1">
    <location>
        <begin position="137"/>
        <end position="156"/>
    </location>
</feature>
<evidence type="ECO:0000313" key="3">
    <source>
        <dbReference type="Proteomes" id="UP000614714"/>
    </source>
</evidence>
<dbReference type="EMBL" id="JAEMHL010000007">
    <property type="protein sequence ID" value="MBJ6751471.1"/>
    <property type="molecule type" value="Genomic_DNA"/>
</dbReference>
<dbReference type="RefSeq" id="WP_199389937.1">
    <property type="nucleotide sequence ID" value="NZ_JAEMHL010000007.1"/>
</dbReference>
<accession>A0ABS0YGQ5</accession>
<feature type="transmembrane region" description="Helical" evidence="1">
    <location>
        <begin position="162"/>
        <end position="190"/>
    </location>
</feature>
<feature type="transmembrane region" description="Helical" evidence="1">
    <location>
        <begin position="283"/>
        <end position="300"/>
    </location>
</feature>
<sequence length="539" mass="59652">MKLKMPGSVPVFNVCLAALFLYSLVPMLIPPATMEGFEAYVTNGINHNIHPLFSSITFPYYNISNRLGEFVCYTAVCKAFGVDARSAAWAANAVSYVSYLLLASLAITRKFGVAFPAVLFGLLLFPDTSAVASQTSSCLLALPWVAACFLAISHRFPLNTVVAAAMLAIASVFRIDTLGIMPFILAWYFIDNEEGIATQVKKLAPFVVVPFAVWGIYKLKGYNIIAEIKSASAPLPANWRVMLIMVSCFFSIPAILLSCYGFLGRMAAVARKQTSQLHRAVEALALAALCFGPLLLWMYLYRTKPDTPRFLIVTSFFLAVPVSMGVSNLLALRSRITRSVSVCALAFVIVLSLCFWNSRTMALSDGSRLQYLNMGLPYYFYNQKATLSNQFQNLDNVLFGAKTATSGRSIFVITSWRVFNEVNRLLIDKDFRLVDADPHVLSIIKKFPRPLGNFTFKNRNGKEIVVILSEARRDFDPGDPSTLYDVIATLRGTGKIVLLSVHNNLNLAASRYGARELVSIRANDTYLPIHNDIHVILCD</sequence>
<keyword evidence="1" id="KW-0812">Transmembrane</keyword>
<feature type="transmembrane region" description="Helical" evidence="1">
    <location>
        <begin position="312"/>
        <end position="332"/>
    </location>
</feature>
<evidence type="ECO:0000313" key="2">
    <source>
        <dbReference type="EMBL" id="MBJ6751471.1"/>
    </source>
</evidence>
<keyword evidence="3" id="KW-1185">Reference proteome</keyword>
<protein>
    <recommendedName>
        <fullName evidence="4">Glycosyltransferase RgtA/B/C/D-like domain-containing protein</fullName>
    </recommendedName>
</protein>
<dbReference type="Proteomes" id="UP000614714">
    <property type="component" value="Unassembled WGS sequence"/>
</dbReference>
<feature type="transmembrane region" description="Helical" evidence="1">
    <location>
        <begin position="202"/>
        <end position="219"/>
    </location>
</feature>
<feature type="transmembrane region" description="Helical" evidence="1">
    <location>
        <begin position="239"/>
        <end position="263"/>
    </location>
</feature>
<gene>
    <name evidence="2" type="ORF">JFN91_14730</name>
</gene>
<keyword evidence="1" id="KW-1133">Transmembrane helix</keyword>
<organism evidence="2 3">
    <name type="scientific">Geomonas anaerohicana</name>
    <dbReference type="NCBI Taxonomy" id="2798583"/>
    <lineage>
        <taxon>Bacteria</taxon>
        <taxon>Pseudomonadati</taxon>
        <taxon>Thermodesulfobacteriota</taxon>
        <taxon>Desulfuromonadia</taxon>
        <taxon>Geobacterales</taxon>
        <taxon>Geobacteraceae</taxon>
        <taxon>Geomonas</taxon>
    </lineage>
</organism>